<keyword evidence="4 9" id="KW-0812">Transmembrane</keyword>
<feature type="compositionally biased region" description="Basic and acidic residues" evidence="8">
    <location>
        <begin position="408"/>
        <end position="422"/>
    </location>
</feature>
<keyword evidence="5 9" id="KW-1133">Transmembrane helix</keyword>
<keyword evidence="6 9" id="KW-0472">Membrane</keyword>
<evidence type="ECO:0000256" key="6">
    <source>
        <dbReference type="ARBA" id="ARBA00023136"/>
    </source>
</evidence>
<dbReference type="RefSeq" id="WP_310538161.1">
    <property type="nucleotide sequence ID" value="NZ_BAAAOC010000007.1"/>
</dbReference>
<feature type="region of interest" description="Disordered" evidence="8">
    <location>
        <begin position="408"/>
        <end position="454"/>
    </location>
</feature>
<feature type="transmembrane region" description="Helical" evidence="9">
    <location>
        <begin position="307"/>
        <end position="330"/>
    </location>
</feature>
<dbReference type="InterPro" id="IPR016570">
    <property type="entry name" value="UCP010361"/>
</dbReference>
<feature type="transmembrane region" description="Helical" evidence="9">
    <location>
        <begin position="119"/>
        <end position="137"/>
    </location>
</feature>
<evidence type="ECO:0000256" key="8">
    <source>
        <dbReference type="SAM" id="MobiDB-lite"/>
    </source>
</evidence>
<evidence type="ECO:0000256" key="2">
    <source>
        <dbReference type="ARBA" id="ARBA00022475"/>
    </source>
</evidence>
<evidence type="ECO:0000256" key="4">
    <source>
        <dbReference type="ARBA" id="ARBA00022692"/>
    </source>
</evidence>
<gene>
    <name evidence="10" type="ORF">RH857_11730</name>
</gene>
<proteinExistence type="inferred from homology"/>
<feature type="transmembrane region" description="Helical" evidence="9">
    <location>
        <begin position="275"/>
        <end position="295"/>
    </location>
</feature>
<dbReference type="Pfam" id="PF09594">
    <property type="entry name" value="GT87"/>
    <property type="match status" value="1"/>
</dbReference>
<accession>A0ABU1FVT4</accession>
<evidence type="ECO:0000256" key="9">
    <source>
        <dbReference type="SAM" id="Phobius"/>
    </source>
</evidence>
<evidence type="ECO:0000313" key="10">
    <source>
        <dbReference type="EMBL" id="MDR5712790.1"/>
    </source>
</evidence>
<feature type="transmembrane region" description="Helical" evidence="9">
    <location>
        <begin position="379"/>
        <end position="400"/>
    </location>
</feature>
<dbReference type="Proteomes" id="UP001260872">
    <property type="component" value="Unassembled WGS sequence"/>
</dbReference>
<sequence>MSRGDRLSARALSVLLGASAIGALLSVLAVQWCRLNGWTDPGQHLAMCYSDFSLLFTERGLGEGLFPMLDPVPEHQVMEYPVLISVVAGSLAWLVNTLLPAGQGMEAERILAFYDLNHLAVIGCWVGVVVITALSTARSRRRDALLVALAPGIILSLSINWDMWAVFLGAFALLLWGRGRPGWAGVLIGLGTAMKLYPLFFLGAILVLCLRTGRLQTFAAVIVPAALTWLAVNLPFMLSSFDQWARFWEFSSERGVGFSSMWLALAWTGWSGETFSLLSNGLFLVCCAGITWLGLSAPVRPRMAQLCFLIVASFLLLGKVYSPQFVMWLIPLVVLANPRLRTFLLWQAAEVFHWASVWLISAKITSQGQIGAEHYGFEVLYGVGIAVHMVMVIVLVLQVIGDIRHPERDPVRSAPSRVHDDGDPLAGPLAGVPDRWTLRRTPSSGIKNQETEHA</sequence>
<keyword evidence="11" id="KW-1185">Reference proteome</keyword>
<reference evidence="11" key="1">
    <citation type="submission" date="2023-07" db="EMBL/GenBank/DDBJ databases">
        <title>Description of three actinobacteria isolated from air of manufacturing shop in a pharmaceutical factory.</title>
        <authorList>
            <person name="Zhang D.-F."/>
        </authorList>
    </citation>
    <scope>NUCLEOTIDE SEQUENCE [LARGE SCALE GENOMIC DNA]</scope>
    <source>
        <strain evidence="11">CCTCC AB 207010</strain>
    </source>
</reference>
<evidence type="ECO:0000256" key="3">
    <source>
        <dbReference type="ARBA" id="ARBA00022679"/>
    </source>
</evidence>
<feature type="transmembrane region" description="Helical" evidence="9">
    <location>
        <begin position="12"/>
        <end position="32"/>
    </location>
</feature>
<organism evidence="10 11">
    <name type="scientific">Nesterenkonia flava</name>
    <dbReference type="NCBI Taxonomy" id="469799"/>
    <lineage>
        <taxon>Bacteria</taxon>
        <taxon>Bacillati</taxon>
        <taxon>Actinomycetota</taxon>
        <taxon>Actinomycetes</taxon>
        <taxon>Micrococcales</taxon>
        <taxon>Micrococcaceae</taxon>
        <taxon>Nesterenkonia</taxon>
    </lineage>
</organism>
<dbReference type="PIRSF" id="PIRSF010361">
    <property type="entry name" value="UCP010361"/>
    <property type="match status" value="1"/>
</dbReference>
<dbReference type="EMBL" id="JAVKGT010000037">
    <property type="protein sequence ID" value="MDR5712790.1"/>
    <property type="molecule type" value="Genomic_DNA"/>
</dbReference>
<keyword evidence="2" id="KW-1003">Cell membrane</keyword>
<feature type="transmembrane region" description="Helical" evidence="9">
    <location>
        <begin position="217"/>
        <end position="238"/>
    </location>
</feature>
<evidence type="ECO:0000256" key="1">
    <source>
        <dbReference type="ARBA" id="ARBA00004651"/>
    </source>
</evidence>
<name>A0ABU1FVT4_9MICC</name>
<protein>
    <submittedName>
        <fullName evidence="10">Glycosyltransferase 87 family protein</fullName>
    </submittedName>
</protein>
<comment type="subcellular location">
    <subcellularLocation>
        <location evidence="1">Cell membrane</location>
        <topology evidence="1">Multi-pass membrane protein</topology>
    </subcellularLocation>
</comment>
<comment type="similarity">
    <text evidence="7">Belongs to the glycosyltransferase 87 family.</text>
</comment>
<feature type="transmembrane region" description="Helical" evidence="9">
    <location>
        <begin position="183"/>
        <end position="210"/>
    </location>
</feature>
<keyword evidence="3" id="KW-0808">Transferase</keyword>
<feature type="transmembrane region" description="Helical" evidence="9">
    <location>
        <begin position="144"/>
        <end position="177"/>
    </location>
</feature>
<evidence type="ECO:0000313" key="11">
    <source>
        <dbReference type="Proteomes" id="UP001260872"/>
    </source>
</evidence>
<evidence type="ECO:0000256" key="5">
    <source>
        <dbReference type="ARBA" id="ARBA00022989"/>
    </source>
</evidence>
<dbReference type="InterPro" id="IPR018584">
    <property type="entry name" value="GT87"/>
</dbReference>
<evidence type="ECO:0000256" key="7">
    <source>
        <dbReference type="ARBA" id="ARBA00024033"/>
    </source>
</evidence>
<comment type="caution">
    <text evidence="10">The sequence shown here is derived from an EMBL/GenBank/DDBJ whole genome shotgun (WGS) entry which is preliminary data.</text>
</comment>